<protein>
    <recommendedName>
        <fullName evidence="1">HTH luxR-type domain-containing protein</fullName>
    </recommendedName>
</protein>
<dbReference type="SUPFAM" id="SSF46894">
    <property type="entry name" value="C-terminal effector domain of the bipartite response regulators"/>
    <property type="match status" value="1"/>
</dbReference>
<dbReference type="GO" id="GO:0006355">
    <property type="term" value="P:regulation of DNA-templated transcription"/>
    <property type="evidence" value="ECO:0007669"/>
    <property type="project" value="InterPro"/>
</dbReference>
<reference evidence="2 3" key="1">
    <citation type="submission" date="2018-06" db="EMBL/GenBank/DDBJ databases">
        <title>Streptacidiphilus pinicola sp. nov., isolated from pine grove soil.</title>
        <authorList>
            <person name="Roh S.G."/>
            <person name="Park S."/>
            <person name="Kim M.-K."/>
            <person name="Yun B.-R."/>
            <person name="Park J."/>
            <person name="Kim M.J."/>
            <person name="Kim Y.S."/>
            <person name="Kim S.B."/>
        </authorList>
    </citation>
    <scope>NUCLEOTIDE SEQUENCE [LARGE SCALE GENOMIC DNA]</scope>
    <source>
        <strain evidence="2 3">MMS16-CNU450</strain>
    </source>
</reference>
<dbReference type="InterPro" id="IPR016032">
    <property type="entry name" value="Sig_transdc_resp-reg_C-effctor"/>
</dbReference>
<feature type="domain" description="HTH luxR-type" evidence="1">
    <location>
        <begin position="267"/>
        <end position="324"/>
    </location>
</feature>
<dbReference type="InterPro" id="IPR036388">
    <property type="entry name" value="WH-like_DNA-bd_sf"/>
</dbReference>
<dbReference type="InterPro" id="IPR000792">
    <property type="entry name" value="Tscrpt_reg_LuxR_C"/>
</dbReference>
<dbReference type="AlphaFoldDB" id="A0A2X0IHL2"/>
<dbReference type="SMART" id="SM00421">
    <property type="entry name" value="HTH_LUXR"/>
    <property type="match status" value="1"/>
</dbReference>
<dbReference type="Gene3D" id="1.10.10.10">
    <property type="entry name" value="Winged helix-like DNA-binding domain superfamily/Winged helix DNA-binding domain"/>
    <property type="match status" value="2"/>
</dbReference>
<dbReference type="PANTHER" id="PTHR34293">
    <property type="entry name" value="HTH-TYPE TRANSCRIPTIONAL REGULATOR TRMBL2"/>
    <property type="match status" value="1"/>
</dbReference>
<dbReference type="InterPro" id="IPR051797">
    <property type="entry name" value="TrmB-like"/>
</dbReference>
<proteinExistence type="predicted"/>
<evidence type="ECO:0000313" key="3">
    <source>
        <dbReference type="Proteomes" id="UP000248889"/>
    </source>
</evidence>
<dbReference type="PANTHER" id="PTHR34293:SF1">
    <property type="entry name" value="HTH-TYPE TRANSCRIPTIONAL REGULATOR TRMBL2"/>
    <property type="match status" value="1"/>
</dbReference>
<evidence type="ECO:0000259" key="1">
    <source>
        <dbReference type="SMART" id="SM00421"/>
    </source>
</evidence>
<evidence type="ECO:0000313" key="2">
    <source>
        <dbReference type="EMBL" id="RAG84057.1"/>
    </source>
</evidence>
<organism evidence="2 3">
    <name type="scientific">Streptacidiphilus pinicola</name>
    <dbReference type="NCBI Taxonomy" id="2219663"/>
    <lineage>
        <taxon>Bacteria</taxon>
        <taxon>Bacillati</taxon>
        <taxon>Actinomycetota</taxon>
        <taxon>Actinomycetes</taxon>
        <taxon>Kitasatosporales</taxon>
        <taxon>Streptomycetaceae</taxon>
        <taxon>Streptacidiphilus</taxon>
    </lineage>
</organism>
<accession>A0A2X0IHL2</accession>
<dbReference type="Proteomes" id="UP000248889">
    <property type="component" value="Unassembled WGS sequence"/>
</dbReference>
<gene>
    <name evidence="2" type="ORF">DN069_18605</name>
</gene>
<name>A0A2X0IHL2_9ACTN</name>
<sequence length="341" mass="37173">MLKVLGLDDEAEHVYRLVLERPELGLDALVAELCRPETEIRSVLDRLADLSLVARSWELAEGIRPVSPEVALNALIASRHAEVMRAQREIAGAEFAVQQLLTSYRAALPEQSDPLASERLTGLDATRLRLQQLAAEIRVEALAFAPGGPQPPANREASRPLSEAVLERGVSVRTIYLDSVCNDSDSRAHAQWLVDQGAKVRTVPALPMRMQILDRTSALVPIDPEDSAKGAVLIKEPGAVAGLHELFERVWQQATPFGAASEARSERTEATAQEKTLLGLLSLGLTDEAAARRLGVSLRTERRMITDLMNRLNAASRFQLGQQAAEQGLLPPWVGDRQASG</sequence>
<keyword evidence="3" id="KW-1185">Reference proteome</keyword>
<dbReference type="GO" id="GO:0003677">
    <property type="term" value="F:DNA binding"/>
    <property type="evidence" value="ECO:0007669"/>
    <property type="project" value="InterPro"/>
</dbReference>
<comment type="caution">
    <text evidence="2">The sequence shown here is derived from an EMBL/GenBank/DDBJ whole genome shotgun (WGS) entry which is preliminary data.</text>
</comment>
<dbReference type="EMBL" id="QKYN01000072">
    <property type="protein sequence ID" value="RAG84057.1"/>
    <property type="molecule type" value="Genomic_DNA"/>
</dbReference>